<keyword evidence="2" id="KW-1185">Reference proteome</keyword>
<accession>A0A927B7E7</accession>
<reference evidence="1" key="1">
    <citation type="submission" date="2020-09" db="EMBL/GenBank/DDBJ databases">
        <authorList>
            <person name="Kim M.K."/>
        </authorList>
    </citation>
    <scope>NUCLEOTIDE SEQUENCE</scope>
    <source>
        <strain evidence="1">BT704</strain>
    </source>
</reference>
<name>A0A927B7E7_9BACT</name>
<dbReference type="AlphaFoldDB" id="A0A927B7E7"/>
<proteinExistence type="predicted"/>
<gene>
    <name evidence="1" type="ORF">IC230_29750</name>
</gene>
<evidence type="ECO:0000313" key="1">
    <source>
        <dbReference type="EMBL" id="MBD2757101.1"/>
    </source>
</evidence>
<protein>
    <submittedName>
        <fullName evidence="1">Uncharacterized protein</fullName>
    </submittedName>
</protein>
<dbReference type="EMBL" id="JACXAA010000017">
    <property type="protein sequence ID" value="MBD2757101.1"/>
    <property type="molecule type" value="Genomic_DNA"/>
</dbReference>
<organism evidence="1 2">
    <name type="scientific">Spirosoma validum</name>
    <dbReference type="NCBI Taxonomy" id="2771355"/>
    <lineage>
        <taxon>Bacteria</taxon>
        <taxon>Pseudomonadati</taxon>
        <taxon>Bacteroidota</taxon>
        <taxon>Cytophagia</taxon>
        <taxon>Cytophagales</taxon>
        <taxon>Cytophagaceae</taxon>
        <taxon>Spirosoma</taxon>
    </lineage>
</organism>
<evidence type="ECO:0000313" key="2">
    <source>
        <dbReference type="Proteomes" id="UP000653797"/>
    </source>
</evidence>
<comment type="caution">
    <text evidence="1">The sequence shown here is derived from an EMBL/GenBank/DDBJ whole genome shotgun (WGS) entry which is preliminary data.</text>
</comment>
<dbReference type="RefSeq" id="WP_191042721.1">
    <property type="nucleotide sequence ID" value="NZ_JACXAA010000017.1"/>
</dbReference>
<dbReference type="Proteomes" id="UP000653797">
    <property type="component" value="Unassembled WGS sequence"/>
</dbReference>
<sequence>MNPIDATKIDATNRILQQIKAENGPTPLVFTLVKLKTLCFELLQTSLDNPYLRQLYETLQHIS</sequence>